<organism evidence="6 7">
    <name type="scientific">Pseudonocardia ailaonensis</name>
    <dbReference type="NCBI Taxonomy" id="367279"/>
    <lineage>
        <taxon>Bacteria</taxon>
        <taxon>Bacillati</taxon>
        <taxon>Actinomycetota</taxon>
        <taxon>Actinomycetes</taxon>
        <taxon>Pseudonocardiales</taxon>
        <taxon>Pseudonocardiaceae</taxon>
        <taxon>Pseudonocardia</taxon>
    </lineage>
</organism>
<evidence type="ECO:0000256" key="3">
    <source>
        <dbReference type="ARBA" id="ARBA00023163"/>
    </source>
</evidence>
<evidence type="ECO:0000259" key="5">
    <source>
        <dbReference type="PROSITE" id="PS51078"/>
    </source>
</evidence>
<dbReference type="InterPro" id="IPR014757">
    <property type="entry name" value="Tscrpt_reg_IclR_C"/>
</dbReference>
<sequence>MPTAVPALDRTMQILEVLRRHTTEPLTLSDIARATGIHKATVSSTLTTMATYDLVRRDEALRYSIGGGFVRLGHAFARQFPQFVHGREEIVRLVAATGLSCAAIARDGEDLVVLDMLGNSQPAHLYMRIGTRVPLVPPVGTIFKAWAEGDEMDAWIAAMQAEFGGDRSDYLSALTTLRARGFSLGGEHDLHLDLESALRRATRDQRHDGRVMEVAMIVADKIRNLPALLEDEAAPVNSVIGPVFGADGQVAMSLNLYGDLGSLRQRDLPSVVPALLETCARATQRAGGRLPRGFALTVA</sequence>
<proteinExistence type="predicted"/>
<accession>A0ABN2MVS8</accession>
<feature type="domain" description="HTH iclR-type" evidence="4">
    <location>
        <begin position="5"/>
        <end position="67"/>
    </location>
</feature>
<dbReference type="PROSITE" id="PS51077">
    <property type="entry name" value="HTH_ICLR"/>
    <property type="match status" value="1"/>
</dbReference>
<comment type="caution">
    <text evidence="6">The sequence shown here is derived from an EMBL/GenBank/DDBJ whole genome shotgun (WGS) entry which is preliminary data.</text>
</comment>
<evidence type="ECO:0000256" key="1">
    <source>
        <dbReference type="ARBA" id="ARBA00023015"/>
    </source>
</evidence>
<feature type="domain" description="IclR-ED" evidence="5">
    <location>
        <begin position="68"/>
        <end position="289"/>
    </location>
</feature>
<evidence type="ECO:0000256" key="2">
    <source>
        <dbReference type="ARBA" id="ARBA00023125"/>
    </source>
</evidence>
<dbReference type="InterPro" id="IPR036388">
    <property type="entry name" value="WH-like_DNA-bd_sf"/>
</dbReference>
<reference evidence="6 7" key="1">
    <citation type="journal article" date="2019" name="Int. J. Syst. Evol. Microbiol.">
        <title>The Global Catalogue of Microorganisms (GCM) 10K type strain sequencing project: providing services to taxonomists for standard genome sequencing and annotation.</title>
        <authorList>
            <consortium name="The Broad Institute Genomics Platform"/>
            <consortium name="The Broad Institute Genome Sequencing Center for Infectious Disease"/>
            <person name="Wu L."/>
            <person name="Ma J."/>
        </authorList>
    </citation>
    <scope>NUCLEOTIDE SEQUENCE [LARGE SCALE GENOMIC DNA]</scope>
    <source>
        <strain evidence="6 7">JCM 16009</strain>
    </source>
</reference>
<dbReference type="InterPro" id="IPR005471">
    <property type="entry name" value="Tscrpt_reg_IclR_N"/>
</dbReference>
<dbReference type="SMART" id="SM00346">
    <property type="entry name" value="HTH_ICLR"/>
    <property type="match status" value="1"/>
</dbReference>
<dbReference type="Gene3D" id="3.30.450.40">
    <property type="match status" value="1"/>
</dbReference>
<dbReference type="PROSITE" id="PS51078">
    <property type="entry name" value="ICLR_ED"/>
    <property type="match status" value="1"/>
</dbReference>
<dbReference type="PANTHER" id="PTHR30136:SF35">
    <property type="entry name" value="HTH-TYPE TRANSCRIPTIONAL REGULATOR RV1719"/>
    <property type="match status" value="1"/>
</dbReference>
<keyword evidence="1" id="KW-0805">Transcription regulation</keyword>
<name>A0ABN2MVS8_9PSEU</name>
<dbReference type="InterPro" id="IPR036390">
    <property type="entry name" value="WH_DNA-bd_sf"/>
</dbReference>
<dbReference type="Gene3D" id="1.10.10.10">
    <property type="entry name" value="Winged helix-like DNA-binding domain superfamily/Winged helix DNA-binding domain"/>
    <property type="match status" value="1"/>
</dbReference>
<gene>
    <name evidence="6" type="ORF">GCM10009836_19040</name>
</gene>
<evidence type="ECO:0008006" key="8">
    <source>
        <dbReference type="Google" id="ProtNLM"/>
    </source>
</evidence>
<keyword evidence="3" id="KW-0804">Transcription</keyword>
<evidence type="ECO:0000313" key="7">
    <source>
        <dbReference type="Proteomes" id="UP001500449"/>
    </source>
</evidence>
<evidence type="ECO:0000313" key="6">
    <source>
        <dbReference type="EMBL" id="GAA1839991.1"/>
    </source>
</evidence>
<dbReference type="Proteomes" id="UP001500449">
    <property type="component" value="Unassembled WGS sequence"/>
</dbReference>
<dbReference type="EMBL" id="BAAAQK010000005">
    <property type="protein sequence ID" value="GAA1839991.1"/>
    <property type="molecule type" value="Genomic_DNA"/>
</dbReference>
<protein>
    <recommendedName>
        <fullName evidence="8">IclR family transcriptional regulator</fullName>
    </recommendedName>
</protein>
<keyword evidence="7" id="KW-1185">Reference proteome</keyword>
<dbReference type="PANTHER" id="PTHR30136">
    <property type="entry name" value="HELIX-TURN-HELIX TRANSCRIPTIONAL REGULATOR, ICLR FAMILY"/>
    <property type="match status" value="1"/>
</dbReference>
<dbReference type="SUPFAM" id="SSF46785">
    <property type="entry name" value="Winged helix' DNA-binding domain"/>
    <property type="match status" value="1"/>
</dbReference>
<dbReference type="Pfam" id="PF09339">
    <property type="entry name" value="HTH_IclR"/>
    <property type="match status" value="1"/>
</dbReference>
<keyword evidence="2" id="KW-0238">DNA-binding</keyword>
<dbReference type="InterPro" id="IPR029016">
    <property type="entry name" value="GAF-like_dom_sf"/>
</dbReference>
<dbReference type="RefSeq" id="WP_344414642.1">
    <property type="nucleotide sequence ID" value="NZ_BAAAQK010000005.1"/>
</dbReference>
<dbReference type="InterPro" id="IPR050707">
    <property type="entry name" value="HTH_MetabolicPath_Reg"/>
</dbReference>
<evidence type="ECO:0000259" key="4">
    <source>
        <dbReference type="PROSITE" id="PS51077"/>
    </source>
</evidence>
<dbReference type="SUPFAM" id="SSF55781">
    <property type="entry name" value="GAF domain-like"/>
    <property type="match status" value="1"/>
</dbReference>